<feature type="active site" evidence="13">
    <location>
        <position position="7"/>
    </location>
</feature>
<evidence type="ECO:0000256" key="12">
    <source>
        <dbReference type="ARBA" id="ARBA00029354"/>
    </source>
</evidence>
<reference evidence="15 16" key="1">
    <citation type="submission" date="2015-04" db="EMBL/GenBank/DDBJ databases">
        <title>Microcin producing Clostridium sp. JC272T.</title>
        <authorList>
            <person name="Jyothsna T."/>
            <person name="Sasikala C."/>
            <person name="Ramana C."/>
        </authorList>
    </citation>
    <scope>NUCLEOTIDE SEQUENCE [LARGE SCALE GENOMIC DNA]</scope>
    <source>
        <strain evidence="15 16">JC272</strain>
    </source>
</reference>
<evidence type="ECO:0000256" key="7">
    <source>
        <dbReference type="ARBA" id="ARBA00022801"/>
    </source>
</evidence>
<evidence type="ECO:0000256" key="11">
    <source>
        <dbReference type="ARBA" id="ARBA00023204"/>
    </source>
</evidence>
<keyword evidence="9 13" id="KW-0238">DNA-binding</keyword>
<dbReference type="Gene3D" id="3.30.420.10">
    <property type="entry name" value="Ribonuclease H-like superfamily/Ribonuclease H"/>
    <property type="match status" value="1"/>
</dbReference>
<protein>
    <recommendedName>
        <fullName evidence="13 14">Crossover junction endodeoxyribonuclease RuvC</fullName>
        <ecNumber evidence="13 14">3.1.21.10</ecNumber>
    </recommendedName>
    <alternativeName>
        <fullName evidence="13">Holliday junction nuclease RuvC</fullName>
    </alternativeName>
    <alternativeName>
        <fullName evidence="13">Holliday junction resolvase RuvC</fullName>
    </alternativeName>
</protein>
<keyword evidence="5 13" id="KW-0255">Endonuclease</keyword>
<evidence type="ECO:0000256" key="2">
    <source>
        <dbReference type="ARBA" id="ARBA00022490"/>
    </source>
</evidence>
<sequence length="169" mass="18735">MIILGIDPGIAIVGYGIIEYKNNKFRVIDYGAVTTPAHMDILRRLELVYKGIDMLIKNYNIDEVGIEELFFNKNVKTAITVAQARGVTMLACAHNNIPVYEYTPLQVKQGVVGYGRAQKAQVQQMVKSFLNLKAIPKPDDVADALAVAICHCHSNKLEKTLKNIGGQYV</sequence>
<dbReference type="InterPro" id="IPR020563">
    <property type="entry name" value="X-over_junc_endoDNase_Mg_BS"/>
</dbReference>
<comment type="catalytic activity">
    <reaction evidence="12 13">
        <text>Endonucleolytic cleavage at a junction such as a reciprocal single-stranded crossover between two homologous DNA duplexes (Holliday junction).</text>
        <dbReference type="EC" id="3.1.21.10"/>
    </reaction>
</comment>
<comment type="cofactor">
    <cofactor evidence="13">
        <name>Mg(2+)</name>
        <dbReference type="ChEBI" id="CHEBI:18420"/>
    </cofactor>
    <text evidence="13">Binds 2 Mg(2+) ion per subunit.</text>
</comment>
<keyword evidence="3 13" id="KW-0540">Nuclease</keyword>
<dbReference type="SUPFAM" id="SSF53098">
    <property type="entry name" value="Ribonuclease H-like"/>
    <property type="match status" value="1"/>
</dbReference>
<dbReference type="InterPro" id="IPR012337">
    <property type="entry name" value="RNaseH-like_sf"/>
</dbReference>
<evidence type="ECO:0000313" key="15">
    <source>
        <dbReference type="EMBL" id="KKY01863.1"/>
    </source>
</evidence>
<evidence type="ECO:0000256" key="5">
    <source>
        <dbReference type="ARBA" id="ARBA00022759"/>
    </source>
</evidence>
<organism evidence="15 16">
    <name type="scientific">Paraclostridium benzoelyticum</name>
    <dbReference type="NCBI Taxonomy" id="1629550"/>
    <lineage>
        <taxon>Bacteria</taxon>
        <taxon>Bacillati</taxon>
        <taxon>Bacillota</taxon>
        <taxon>Clostridia</taxon>
        <taxon>Peptostreptococcales</taxon>
        <taxon>Peptostreptococcaceae</taxon>
        <taxon>Paraclostridium</taxon>
    </lineage>
</organism>
<comment type="subcellular location">
    <subcellularLocation>
        <location evidence="13">Cytoplasm</location>
    </subcellularLocation>
</comment>
<evidence type="ECO:0000256" key="6">
    <source>
        <dbReference type="ARBA" id="ARBA00022763"/>
    </source>
</evidence>
<evidence type="ECO:0000256" key="4">
    <source>
        <dbReference type="ARBA" id="ARBA00022723"/>
    </source>
</evidence>
<dbReference type="FunFam" id="3.30.420.10:FF:000002">
    <property type="entry name" value="Crossover junction endodeoxyribonuclease RuvC"/>
    <property type="match status" value="1"/>
</dbReference>
<dbReference type="GO" id="GO:0003677">
    <property type="term" value="F:DNA binding"/>
    <property type="evidence" value="ECO:0007669"/>
    <property type="project" value="UniProtKB-KW"/>
</dbReference>
<keyword evidence="6 13" id="KW-0227">DNA damage</keyword>
<feature type="active site" evidence="13">
    <location>
        <position position="67"/>
    </location>
</feature>
<dbReference type="NCBIfam" id="TIGR00228">
    <property type="entry name" value="ruvC"/>
    <property type="match status" value="1"/>
</dbReference>
<dbReference type="PANTHER" id="PTHR30194">
    <property type="entry name" value="CROSSOVER JUNCTION ENDODEOXYRIBONUCLEASE RUVC"/>
    <property type="match status" value="1"/>
</dbReference>
<dbReference type="NCBIfam" id="NF000711">
    <property type="entry name" value="PRK00039.2-1"/>
    <property type="match status" value="1"/>
</dbReference>
<evidence type="ECO:0000256" key="8">
    <source>
        <dbReference type="ARBA" id="ARBA00022842"/>
    </source>
</evidence>
<dbReference type="CDD" id="cd16962">
    <property type="entry name" value="RuvC"/>
    <property type="match status" value="1"/>
</dbReference>
<comment type="similarity">
    <text evidence="1 13">Belongs to the RuvC family.</text>
</comment>
<dbReference type="GeneID" id="67473770"/>
<keyword evidence="4 13" id="KW-0479">Metal-binding</keyword>
<dbReference type="EMBL" id="LBBT01000141">
    <property type="protein sequence ID" value="KKY01863.1"/>
    <property type="molecule type" value="Genomic_DNA"/>
</dbReference>
<dbReference type="GO" id="GO:0000287">
    <property type="term" value="F:magnesium ion binding"/>
    <property type="evidence" value="ECO:0007669"/>
    <property type="project" value="UniProtKB-UniRule"/>
</dbReference>
<feature type="binding site" evidence="13">
    <location>
        <position position="140"/>
    </location>
    <ligand>
        <name>Mg(2+)</name>
        <dbReference type="ChEBI" id="CHEBI:18420"/>
        <label>1</label>
    </ligand>
</feature>
<accession>A0A0M3DHQ6</accession>
<name>A0A0M3DHQ6_9FIRM</name>
<dbReference type="AlphaFoldDB" id="A0A0M3DHQ6"/>
<feature type="active site" evidence="13">
    <location>
        <position position="140"/>
    </location>
</feature>
<dbReference type="PATRIC" id="fig|1629550.3.peg.715"/>
<dbReference type="OrthoDB" id="9805499at2"/>
<dbReference type="Proteomes" id="UP000034407">
    <property type="component" value="Unassembled WGS sequence"/>
</dbReference>
<dbReference type="PROSITE" id="PS01321">
    <property type="entry name" value="RUVC"/>
    <property type="match status" value="1"/>
</dbReference>
<comment type="subunit">
    <text evidence="13">Homodimer which binds Holliday junction (HJ) DNA. The HJ becomes 2-fold symmetrical on binding to RuvC with unstacked arms; it has a different conformation from HJ DNA in complex with RuvA. In the full resolvosome a probable DNA-RuvA(4)-RuvB(12)-RuvC(2) complex forms which resolves the HJ.</text>
</comment>
<feature type="binding site" evidence="13">
    <location>
        <position position="67"/>
    </location>
    <ligand>
        <name>Mg(2+)</name>
        <dbReference type="ChEBI" id="CHEBI:18420"/>
        <label>2</label>
    </ligand>
</feature>
<keyword evidence="7 13" id="KW-0378">Hydrolase</keyword>
<keyword evidence="10 13" id="KW-0233">DNA recombination</keyword>
<keyword evidence="16" id="KW-1185">Reference proteome</keyword>
<dbReference type="EC" id="3.1.21.10" evidence="13 14"/>
<dbReference type="RefSeq" id="WP_021428405.1">
    <property type="nucleotide sequence ID" value="NZ_LBBT01000141.1"/>
</dbReference>
<dbReference type="HAMAP" id="MF_00034">
    <property type="entry name" value="RuvC"/>
    <property type="match status" value="1"/>
</dbReference>
<evidence type="ECO:0000256" key="3">
    <source>
        <dbReference type="ARBA" id="ARBA00022722"/>
    </source>
</evidence>
<feature type="binding site" evidence="13">
    <location>
        <position position="7"/>
    </location>
    <ligand>
        <name>Mg(2+)</name>
        <dbReference type="ChEBI" id="CHEBI:18420"/>
        <label>1</label>
    </ligand>
</feature>
<dbReference type="PRINTS" id="PR00696">
    <property type="entry name" value="RSOLVASERUVC"/>
</dbReference>
<evidence type="ECO:0000313" key="16">
    <source>
        <dbReference type="Proteomes" id="UP000034407"/>
    </source>
</evidence>
<dbReference type="InterPro" id="IPR002176">
    <property type="entry name" value="X-over_junc_endoDNase_RuvC"/>
</dbReference>
<comment type="function">
    <text evidence="13">The RuvA-RuvB-RuvC complex processes Holliday junction (HJ) DNA during genetic recombination and DNA repair. Endonuclease that resolves HJ intermediates. Cleaves cruciform DNA by making single-stranded nicks across the HJ at symmetrical positions within the homologous arms, yielding a 5'-phosphate and a 3'-hydroxyl group; requires a central core of homology in the junction. The consensus cleavage sequence is 5'-(A/T)TT(C/G)-3'. Cleavage occurs on the 3'-side of the TT dinucleotide at the point of strand exchange. HJ branch migration catalyzed by RuvA-RuvB allows RuvC to scan DNA until it finds its consensus sequence, where it cleaves and resolves the cruciform DNA.</text>
</comment>
<evidence type="ECO:0000256" key="14">
    <source>
        <dbReference type="NCBIfam" id="TIGR00228"/>
    </source>
</evidence>
<dbReference type="GO" id="GO:0048476">
    <property type="term" value="C:Holliday junction resolvase complex"/>
    <property type="evidence" value="ECO:0007669"/>
    <property type="project" value="UniProtKB-UniRule"/>
</dbReference>
<comment type="caution">
    <text evidence="15">The sequence shown here is derived from an EMBL/GenBank/DDBJ whole genome shotgun (WGS) entry which is preliminary data.</text>
</comment>
<dbReference type="GO" id="GO:0008821">
    <property type="term" value="F:crossover junction DNA endonuclease activity"/>
    <property type="evidence" value="ECO:0007669"/>
    <property type="project" value="UniProtKB-UniRule"/>
</dbReference>
<dbReference type="PANTHER" id="PTHR30194:SF3">
    <property type="entry name" value="CROSSOVER JUNCTION ENDODEOXYRIBONUCLEASE RUVC"/>
    <property type="match status" value="1"/>
</dbReference>
<dbReference type="Pfam" id="PF02075">
    <property type="entry name" value="RuvC"/>
    <property type="match status" value="1"/>
</dbReference>
<evidence type="ECO:0000256" key="1">
    <source>
        <dbReference type="ARBA" id="ARBA00009518"/>
    </source>
</evidence>
<dbReference type="GO" id="GO:0006310">
    <property type="term" value="P:DNA recombination"/>
    <property type="evidence" value="ECO:0007669"/>
    <property type="project" value="UniProtKB-UniRule"/>
</dbReference>
<dbReference type="GO" id="GO:0006281">
    <property type="term" value="P:DNA repair"/>
    <property type="evidence" value="ECO:0007669"/>
    <property type="project" value="UniProtKB-UniRule"/>
</dbReference>
<keyword evidence="2 13" id="KW-0963">Cytoplasm</keyword>
<gene>
    <name evidence="13" type="primary">ruvC</name>
    <name evidence="15" type="ORF">VN21_06365</name>
</gene>
<evidence type="ECO:0000256" key="10">
    <source>
        <dbReference type="ARBA" id="ARBA00023172"/>
    </source>
</evidence>
<dbReference type="InterPro" id="IPR036397">
    <property type="entry name" value="RNaseH_sf"/>
</dbReference>
<evidence type="ECO:0000256" key="9">
    <source>
        <dbReference type="ARBA" id="ARBA00023125"/>
    </source>
</evidence>
<evidence type="ECO:0000256" key="13">
    <source>
        <dbReference type="HAMAP-Rule" id="MF_00034"/>
    </source>
</evidence>
<keyword evidence="11 13" id="KW-0234">DNA repair</keyword>
<proteinExistence type="inferred from homology"/>
<dbReference type="GO" id="GO:0005737">
    <property type="term" value="C:cytoplasm"/>
    <property type="evidence" value="ECO:0007669"/>
    <property type="project" value="UniProtKB-SubCell"/>
</dbReference>
<keyword evidence="8 13" id="KW-0460">Magnesium</keyword>